<dbReference type="Gene3D" id="1.20.1280.50">
    <property type="match status" value="1"/>
</dbReference>
<accession>A0ABQ0L950</accession>
<keyword evidence="3" id="KW-1185">Reference proteome</keyword>
<reference evidence="2" key="1">
    <citation type="submission" date="2014-09" db="EMBL/GenBank/DDBJ databases">
        <title>Genome sequence of the luminous mushroom Mycena chlorophos for searching fungal bioluminescence genes.</title>
        <authorList>
            <person name="Tanaka Y."/>
            <person name="Kasuga D."/>
            <person name="Oba Y."/>
            <person name="Hase S."/>
            <person name="Sato K."/>
            <person name="Oba Y."/>
            <person name="Sakakibara Y."/>
        </authorList>
    </citation>
    <scope>NUCLEOTIDE SEQUENCE</scope>
</reference>
<name>A0ABQ0L950_MYCCL</name>
<evidence type="ECO:0000256" key="1">
    <source>
        <dbReference type="SAM" id="Coils"/>
    </source>
</evidence>
<protein>
    <recommendedName>
        <fullName evidence="4">F-box domain-containing protein</fullName>
    </recommendedName>
</protein>
<evidence type="ECO:0008006" key="4">
    <source>
        <dbReference type="Google" id="ProtNLM"/>
    </source>
</evidence>
<feature type="coiled-coil region" evidence="1">
    <location>
        <begin position="4"/>
        <end position="38"/>
    </location>
</feature>
<evidence type="ECO:0000313" key="3">
    <source>
        <dbReference type="Proteomes" id="UP000815677"/>
    </source>
</evidence>
<keyword evidence="1" id="KW-0175">Coiled coil</keyword>
<dbReference type="EMBL" id="DF843878">
    <property type="protein sequence ID" value="GAT47684.1"/>
    <property type="molecule type" value="Genomic_DNA"/>
</dbReference>
<gene>
    <name evidence="2" type="ORF">MCHLO_05135</name>
</gene>
<dbReference type="Proteomes" id="UP000815677">
    <property type="component" value="Unassembled WGS sequence"/>
</dbReference>
<evidence type="ECO:0000313" key="2">
    <source>
        <dbReference type="EMBL" id="GAT47684.1"/>
    </source>
</evidence>
<organism evidence="2 3">
    <name type="scientific">Mycena chlorophos</name>
    <name type="common">Agaric fungus</name>
    <name type="synonym">Agaricus chlorophos</name>
    <dbReference type="NCBI Taxonomy" id="658473"/>
    <lineage>
        <taxon>Eukaryota</taxon>
        <taxon>Fungi</taxon>
        <taxon>Dikarya</taxon>
        <taxon>Basidiomycota</taxon>
        <taxon>Agaricomycotina</taxon>
        <taxon>Agaricomycetes</taxon>
        <taxon>Agaricomycetidae</taxon>
        <taxon>Agaricales</taxon>
        <taxon>Marasmiineae</taxon>
        <taxon>Mycenaceae</taxon>
        <taxon>Mycena</taxon>
    </lineage>
</organism>
<sequence>MTGISSLRREISELEDAVSQQTALISNMNRKLQSLQHELRKTATYPVCDLPPEILSEIFLYGLPATLIPTESVEPFDPKRPSAPLLFPQICRAWRRAALATPELWKSLAVCMDETPDRRSLHMLDVFAERARALPLNLALWAMQDSAGRGGSQADEDAFSHCLERNAHRIGSLALLGE</sequence>
<proteinExistence type="predicted"/>